<dbReference type="PROSITE" id="PS00674">
    <property type="entry name" value="AAA"/>
    <property type="match status" value="1"/>
</dbReference>
<dbReference type="InterPro" id="IPR009010">
    <property type="entry name" value="Asp_de-COase-like_dom_sf"/>
</dbReference>
<name>D3B6L3_HETP5</name>
<dbReference type="InterPro" id="IPR029067">
    <property type="entry name" value="CDC48_domain_2-like_sf"/>
</dbReference>
<gene>
    <name evidence="15" type="primary">pex1</name>
    <name evidence="15" type="ORF">PPL_03761</name>
</gene>
<keyword evidence="9" id="KW-0472">Membrane</keyword>
<dbReference type="Gene3D" id="3.10.330.10">
    <property type="match status" value="1"/>
</dbReference>
<evidence type="ECO:0000313" key="15">
    <source>
        <dbReference type="EMBL" id="EFA82983.1"/>
    </source>
</evidence>
<dbReference type="Pfam" id="PF17862">
    <property type="entry name" value="AAA_lid_3"/>
    <property type="match status" value="1"/>
</dbReference>
<dbReference type="FunFam" id="3.40.50.300:FF:000149">
    <property type="entry name" value="Nuclear valosin-containing protein-like"/>
    <property type="match status" value="1"/>
</dbReference>
<feature type="compositionally biased region" description="Low complexity" evidence="13">
    <location>
        <begin position="247"/>
        <end position="264"/>
    </location>
</feature>
<comment type="catalytic activity">
    <reaction evidence="12">
        <text>ATP + H2O = ADP + phosphate + H(+)</text>
        <dbReference type="Rhea" id="RHEA:13065"/>
        <dbReference type="ChEBI" id="CHEBI:15377"/>
        <dbReference type="ChEBI" id="CHEBI:15378"/>
        <dbReference type="ChEBI" id="CHEBI:30616"/>
        <dbReference type="ChEBI" id="CHEBI:43474"/>
        <dbReference type="ChEBI" id="CHEBI:456216"/>
    </reaction>
    <physiologicalReaction direction="left-to-right" evidence="12">
        <dbReference type="Rhea" id="RHEA:13066"/>
    </physiologicalReaction>
</comment>
<feature type="region of interest" description="Disordered" evidence="13">
    <location>
        <begin position="1176"/>
        <end position="1212"/>
    </location>
</feature>
<evidence type="ECO:0000256" key="5">
    <source>
        <dbReference type="ARBA" id="ARBA00022741"/>
    </source>
</evidence>
<dbReference type="SUPFAM" id="SSF50692">
    <property type="entry name" value="ADC-like"/>
    <property type="match status" value="1"/>
</dbReference>
<protein>
    <recommendedName>
        <fullName evidence="11">Peroxisomal ATPase PEX1</fullName>
    </recommendedName>
    <alternativeName>
        <fullName evidence="10">Peroxin-1</fullName>
    </alternativeName>
</protein>
<dbReference type="PANTHER" id="PTHR23077">
    <property type="entry name" value="AAA-FAMILY ATPASE"/>
    <property type="match status" value="1"/>
</dbReference>
<comment type="caution">
    <text evidence="15">The sequence shown here is derived from an EMBL/GenBank/DDBJ whole genome shotgun (WGS) entry which is preliminary data.</text>
</comment>
<dbReference type="OMA" id="WVVAWSG"/>
<dbReference type="Gene3D" id="2.40.40.20">
    <property type="match status" value="1"/>
</dbReference>
<evidence type="ECO:0000259" key="14">
    <source>
        <dbReference type="SMART" id="SM00382"/>
    </source>
</evidence>
<feature type="region of interest" description="Disordered" evidence="13">
    <location>
        <begin position="247"/>
        <end position="298"/>
    </location>
</feature>
<evidence type="ECO:0000256" key="10">
    <source>
        <dbReference type="ARBA" id="ARBA00032509"/>
    </source>
</evidence>
<feature type="domain" description="AAA+ ATPase" evidence="14">
    <location>
        <begin position="588"/>
        <end position="746"/>
    </location>
</feature>
<dbReference type="InParanoid" id="D3B6L3"/>
<sequence length="1212" mass="135894">MELYVTFKHSTNCFVCLPPKIVHSLFLLAEKNAISVNSLTLELSWYDKSTKKERKINVGWSGGASDPSSGPDAIEMNAELGDAIGIADHTRVTVKAQIGSVPQATSVQVEPLTSDDWEILELHQEYLEQQILNQVNVMTRGQIVPIWIHHSTIIKLKIVDTAPSEIVRLTNQVEIAVAPKPRNLPAPAATATHNAESLKPRTLLVQDLSVDPTTSQTTIYISSQSLQQFHWNEGDIVQITIDNCNNNNNNNSSDKNNKNSNNKSNSRRYSLFNDDNDNIDENDHHNNKTNNNGDGAQKIKIGGARSIYARVYISSQTRSNQHILIGRNQRLTSSIFINSKVRVKLIPPHSLPICPIHSMTLHQVIYQSNHIPFAAKTPKSMVLPSHVLKEIVREWSAKFLSSTRYPLVNGSILSIPPSTKHNTPTIDLFIQFNQQQQNQQQQQQQQSKDKKADFASYLNSTINNRIGGVLDDNNISAAVASSHQNNINNNNNNSQQQQQQQHSNNIDNNSNKYQMNYGLYMVGADSFMTDINIGRLEKLLKLDDFYEIGDIFYRVGGIQQKIKESLEYMTLLLRSDYSLVRTRLGTPGFGGIIITGPHGSGKTLLATALSSYLASNSNSLAYVVKLNCSELKEVKVEKIRKILAKTFEKVENSRPSILLFEDLDAILPNPNEQDPGSKIRCDQIGSFLKKLAIADSSNQQHPIVMVATAQSTQVLYKEIQTPDLFGMTIEIPPPTREERIDILKIHLKLHQLELDPNDPESNQKHLLKFSSTLEGYLPIDVEALVERSIHIASIHSLNDYSNSIDPNNSNSNNSSSLTCSLKYIKLAYIKEAKEGYTPITLKGVKLHESDAAQWNDIGGLANVRAMVKETVGWPSKYPRLFQSSPIRMRSGLLLYGPPGCGKTMLASSIAGEFGLNFISVKGPELLNKYIGSSEQAVRDMFTRASSATPCVLFFDEFDSIAPRRGHDSTGVTDRVVNQFLTELDGVEGLRGVYVLAATSRPDLIDPALLRPGRLDKSLYCNIPEQHERLEILEKLAAKMNIDLQEVSLVSLAEKTEHYTGTDLRALMYNSQLKAIHEFMKEREERKKKEREEQASKESNNVDGSNIVIFQPNNKDNISAEKPMTMEERSKLLKKIDEIKQQYLQSDSNLDSNDKNKQNQDDKPPLIKLAHFDAALADSSPSVPLSERKRYEKIKRFGHRSKERRTETNTCIT</sequence>
<comment type="similarity">
    <text evidence="2">Belongs to the AAA ATPase family.</text>
</comment>
<dbReference type="Pfam" id="PF09262">
    <property type="entry name" value="PEX-1N"/>
    <property type="match status" value="1"/>
</dbReference>
<keyword evidence="7" id="KW-0067">ATP-binding</keyword>
<dbReference type="FunCoup" id="D3B6L3">
    <property type="interactions" value="553"/>
</dbReference>
<dbReference type="InterPro" id="IPR050168">
    <property type="entry name" value="AAA_ATPase_domain"/>
</dbReference>
<dbReference type="Pfam" id="PF00004">
    <property type="entry name" value="AAA"/>
    <property type="match status" value="2"/>
</dbReference>
<evidence type="ECO:0000256" key="6">
    <source>
        <dbReference type="ARBA" id="ARBA00022801"/>
    </source>
</evidence>
<dbReference type="SUPFAM" id="SSF52540">
    <property type="entry name" value="P-loop containing nucleoside triphosphate hydrolases"/>
    <property type="match status" value="2"/>
</dbReference>
<dbReference type="AlphaFoldDB" id="D3B6L3"/>
<dbReference type="InterPro" id="IPR003593">
    <property type="entry name" value="AAA+_ATPase"/>
</dbReference>
<keyword evidence="16" id="KW-1185">Reference proteome</keyword>
<feature type="compositionally biased region" description="Basic residues" evidence="13">
    <location>
        <begin position="1190"/>
        <end position="1202"/>
    </location>
</feature>
<dbReference type="CDD" id="cd19526">
    <property type="entry name" value="RecA-like_PEX1_r2"/>
    <property type="match status" value="1"/>
</dbReference>
<keyword evidence="8" id="KW-0653">Protein transport</keyword>
<dbReference type="InterPro" id="IPR003960">
    <property type="entry name" value="ATPase_AAA_CS"/>
</dbReference>
<dbReference type="InterPro" id="IPR015342">
    <property type="entry name" value="PEX1-N_C-lobe"/>
</dbReference>
<evidence type="ECO:0000313" key="16">
    <source>
        <dbReference type="Proteomes" id="UP000001396"/>
    </source>
</evidence>
<dbReference type="InterPro" id="IPR003959">
    <property type="entry name" value="ATPase_AAA_core"/>
</dbReference>
<evidence type="ECO:0000256" key="2">
    <source>
        <dbReference type="ARBA" id="ARBA00006914"/>
    </source>
</evidence>
<comment type="subcellular location">
    <subcellularLocation>
        <location evidence="1">Membrane</location>
    </subcellularLocation>
</comment>
<proteinExistence type="inferred from homology"/>
<dbReference type="InterPro" id="IPR041569">
    <property type="entry name" value="AAA_lid_3"/>
</dbReference>
<dbReference type="Proteomes" id="UP000001396">
    <property type="component" value="Unassembled WGS sequence"/>
</dbReference>
<feature type="domain" description="AAA+ ATPase" evidence="14">
    <location>
        <begin position="888"/>
        <end position="1024"/>
    </location>
</feature>
<keyword evidence="4" id="KW-0962">Peroxisome biogenesis</keyword>
<evidence type="ECO:0000256" key="9">
    <source>
        <dbReference type="ARBA" id="ARBA00023136"/>
    </source>
</evidence>
<evidence type="ECO:0000256" key="1">
    <source>
        <dbReference type="ARBA" id="ARBA00004370"/>
    </source>
</evidence>
<evidence type="ECO:0000256" key="13">
    <source>
        <dbReference type="SAM" id="MobiDB-lite"/>
    </source>
</evidence>
<feature type="compositionally biased region" description="Basic and acidic residues" evidence="13">
    <location>
        <begin position="1081"/>
        <end position="1095"/>
    </location>
</feature>
<dbReference type="GeneID" id="31359248"/>
<dbReference type="GO" id="GO:0005829">
    <property type="term" value="C:cytosol"/>
    <property type="evidence" value="ECO:0007669"/>
    <property type="project" value="TreeGrafter"/>
</dbReference>
<evidence type="ECO:0000256" key="12">
    <source>
        <dbReference type="ARBA" id="ARBA00048778"/>
    </source>
</evidence>
<reference evidence="15 16" key="1">
    <citation type="journal article" date="2011" name="Genome Res.">
        <title>Phylogeny-wide analysis of social amoeba genomes highlights ancient origins for complex intercellular communication.</title>
        <authorList>
            <person name="Heidel A.J."/>
            <person name="Lawal H.M."/>
            <person name="Felder M."/>
            <person name="Schilde C."/>
            <person name="Helps N.R."/>
            <person name="Tunggal B."/>
            <person name="Rivero F."/>
            <person name="John U."/>
            <person name="Schleicher M."/>
            <person name="Eichinger L."/>
            <person name="Platzer M."/>
            <person name="Noegel A.A."/>
            <person name="Schaap P."/>
            <person name="Gloeckner G."/>
        </authorList>
    </citation>
    <scope>NUCLEOTIDE SEQUENCE [LARGE SCALE GENOMIC DNA]</scope>
    <source>
        <strain evidence="16">ATCC 26659 / Pp 5 / PN500</strain>
    </source>
</reference>
<dbReference type="GO" id="GO:0016558">
    <property type="term" value="P:protein import into peroxisome matrix"/>
    <property type="evidence" value="ECO:0007669"/>
    <property type="project" value="TreeGrafter"/>
</dbReference>
<dbReference type="GO" id="GO:0016887">
    <property type="term" value="F:ATP hydrolysis activity"/>
    <property type="evidence" value="ECO:0007669"/>
    <property type="project" value="InterPro"/>
</dbReference>
<dbReference type="InterPro" id="IPR027417">
    <property type="entry name" value="P-loop_NTPase"/>
</dbReference>
<evidence type="ECO:0000256" key="4">
    <source>
        <dbReference type="ARBA" id="ARBA00022593"/>
    </source>
</evidence>
<feature type="region of interest" description="Disordered" evidence="13">
    <location>
        <begin position="484"/>
        <end position="509"/>
    </location>
</feature>
<accession>D3B6L3</accession>
<dbReference type="RefSeq" id="XP_020435100.1">
    <property type="nucleotide sequence ID" value="XM_020574686.1"/>
</dbReference>
<feature type="region of interest" description="Disordered" evidence="13">
    <location>
        <begin position="1081"/>
        <end position="1122"/>
    </location>
</feature>
<keyword evidence="6" id="KW-0378">Hydrolase</keyword>
<dbReference type="STRING" id="670386.D3B6L3"/>
<dbReference type="Gene3D" id="1.10.8.60">
    <property type="match status" value="1"/>
</dbReference>
<dbReference type="Gene3D" id="3.40.50.300">
    <property type="entry name" value="P-loop containing nucleotide triphosphate hydrolases"/>
    <property type="match status" value="2"/>
</dbReference>
<evidence type="ECO:0000256" key="3">
    <source>
        <dbReference type="ARBA" id="ARBA00022448"/>
    </source>
</evidence>
<evidence type="ECO:0000256" key="11">
    <source>
        <dbReference type="ARBA" id="ARBA00034532"/>
    </source>
</evidence>
<dbReference type="PANTHER" id="PTHR23077:SF12">
    <property type="entry name" value="PEROXISOMAL ATPASE PEX1"/>
    <property type="match status" value="1"/>
</dbReference>
<evidence type="ECO:0000256" key="7">
    <source>
        <dbReference type="ARBA" id="ARBA00022840"/>
    </source>
</evidence>
<dbReference type="GO" id="GO:0005778">
    <property type="term" value="C:peroxisomal membrane"/>
    <property type="evidence" value="ECO:0007669"/>
    <property type="project" value="TreeGrafter"/>
</dbReference>
<keyword evidence="5" id="KW-0547">Nucleotide-binding</keyword>
<dbReference type="GO" id="GO:0005524">
    <property type="term" value="F:ATP binding"/>
    <property type="evidence" value="ECO:0007669"/>
    <property type="project" value="UniProtKB-KW"/>
</dbReference>
<dbReference type="SUPFAM" id="SSF54585">
    <property type="entry name" value="Cdc48 domain 2-like"/>
    <property type="match status" value="1"/>
</dbReference>
<dbReference type="EMBL" id="ADBJ01000017">
    <property type="protein sequence ID" value="EFA82983.1"/>
    <property type="molecule type" value="Genomic_DNA"/>
</dbReference>
<organism evidence="15 16">
    <name type="scientific">Heterostelium pallidum (strain ATCC 26659 / Pp 5 / PN500)</name>
    <name type="common">Cellular slime mold</name>
    <name type="synonym">Polysphondylium pallidum</name>
    <dbReference type="NCBI Taxonomy" id="670386"/>
    <lineage>
        <taxon>Eukaryota</taxon>
        <taxon>Amoebozoa</taxon>
        <taxon>Evosea</taxon>
        <taxon>Eumycetozoa</taxon>
        <taxon>Dictyostelia</taxon>
        <taxon>Acytosteliales</taxon>
        <taxon>Acytosteliaceae</taxon>
        <taxon>Heterostelium</taxon>
    </lineage>
</organism>
<evidence type="ECO:0000256" key="8">
    <source>
        <dbReference type="ARBA" id="ARBA00022927"/>
    </source>
</evidence>
<dbReference type="SMART" id="SM00382">
    <property type="entry name" value="AAA"/>
    <property type="match status" value="2"/>
</dbReference>
<keyword evidence="3" id="KW-0813">Transport</keyword>